<dbReference type="AlphaFoldDB" id="A0A432P3Q9"/>
<organism evidence="2 3">
    <name type="scientific">Rhizobium chutanense</name>
    <dbReference type="NCBI Taxonomy" id="2035448"/>
    <lineage>
        <taxon>Bacteria</taxon>
        <taxon>Pseudomonadati</taxon>
        <taxon>Pseudomonadota</taxon>
        <taxon>Alphaproteobacteria</taxon>
        <taxon>Hyphomicrobiales</taxon>
        <taxon>Rhizobiaceae</taxon>
        <taxon>Rhizobium/Agrobacterium group</taxon>
        <taxon>Rhizobium</taxon>
    </lineage>
</organism>
<dbReference type="RefSeq" id="WP_126908962.1">
    <property type="nucleotide sequence ID" value="NZ_ML133755.1"/>
</dbReference>
<evidence type="ECO:0000256" key="1">
    <source>
        <dbReference type="SAM" id="Phobius"/>
    </source>
</evidence>
<dbReference type="EMBL" id="RJTJ01000008">
    <property type="protein sequence ID" value="RUM06782.1"/>
    <property type="molecule type" value="Genomic_DNA"/>
</dbReference>
<dbReference type="Proteomes" id="UP000278081">
    <property type="component" value="Unassembled WGS sequence"/>
</dbReference>
<protein>
    <submittedName>
        <fullName evidence="2">Uncharacterized protein</fullName>
    </submittedName>
</protein>
<gene>
    <name evidence="2" type="ORF">EFR84_11315</name>
</gene>
<accession>A0A432P3Q9</accession>
<evidence type="ECO:0000313" key="3">
    <source>
        <dbReference type="Proteomes" id="UP000278081"/>
    </source>
</evidence>
<feature type="transmembrane region" description="Helical" evidence="1">
    <location>
        <begin position="45"/>
        <end position="65"/>
    </location>
</feature>
<keyword evidence="1" id="KW-0812">Transmembrane</keyword>
<reference evidence="2 3" key="1">
    <citation type="submission" date="2018-11" db="EMBL/GenBank/DDBJ databases">
        <title>Rhizobium chutanense sp. nov., isolated from root nodules of Phaseolus vulgaris in China.</title>
        <authorList>
            <person name="Huo Y."/>
        </authorList>
    </citation>
    <scope>NUCLEOTIDE SEQUENCE [LARGE SCALE GENOMIC DNA]</scope>
    <source>
        <strain evidence="2 3">C16</strain>
    </source>
</reference>
<sequence>MNHFTPFVPARISLADVLISDANGRDLEQRALHTMRMRVKIQRRAEAAMLLALGFTLAFTFALQVPA</sequence>
<keyword evidence="1" id="KW-0472">Membrane</keyword>
<name>A0A432P3Q9_9HYPH</name>
<evidence type="ECO:0000313" key="2">
    <source>
        <dbReference type="EMBL" id="RUM06782.1"/>
    </source>
</evidence>
<proteinExistence type="predicted"/>
<keyword evidence="1" id="KW-1133">Transmembrane helix</keyword>
<comment type="caution">
    <text evidence="2">The sequence shown here is derived from an EMBL/GenBank/DDBJ whole genome shotgun (WGS) entry which is preliminary data.</text>
</comment>